<dbReference type="PANTHER" id="PTHR16193">
    <property type="entry name" value="TETRATRICOPEPTIDE REPEAT PROTEIN 27"/>
    <property type="match status" value="1"/>
</dbReference>
<gene>
    <name evidence="4" type="ORF">PCHDS_000430800</name>
</gene>
<dbReference type="InterPro" id="IPR011990">
    <property type="entry name" value="TPR-like_helical_dom_sf"/>
</dbReference>
<dbReference type="Gene3D" id="1.25.40.10">
    <property type="entry name" value="Tetratricopeptide repeat domain"/>
    <property type="match status" value="1"/>
</dbReference>
<name>A0A1C6YM81_PLACE</name>
<sequence length="1115" mass="131947">MDNLKKVLWSIEELVYTNNQDEDIYEKKEKEIKEYLLNLHKNSFSNETENLEDNQKWQSENATILEELVVENGKFFNLLKLVKECKYEKCITNPWVSSIFKLILEKFKNENCSTIYEIKREIFNFISAEKEQIKNRVERTEGLKKGANDVYIFSCFVFFYEMKILLCCNIFLNMFVQCNWTGPSLINNSEKIKNNEKSEEDKYFNEFVDSIKIKNDDFLNSCLEFLSLEGEYIYEYCNMINSFCLCIIFLGFINNFSKHDDEKNAHGNEYNNLMAYLRNDEDKNNDRENSLDSLIFARSKYLWKARIYFIWQRLFSSSSSSFMYILKRHTIDTPFNIFKNMNILPNNFDLIERDFDLSEAVDIFSCISENADDNKKYCDLFCENYISEKFKIYILSNYSVYLSFYNYTYAYDKLLEILSECSKFYYTFTGRMGIKRKYQKNPATILVLKVKLGDEEDNTSTVFKEIEPLSEYDILRSDYKIIDNKNVNKEEKKTDLVKQITVQTKDEEFEKREDKNCTALENDTLNGVCNNADEKKLNACDENNCVKNDANDEETNNDLSENSPMESNGKITWKLKDFDPDTDILEEPYFFDSQNNYFKVLSFDEQIALINYCFSIMRFNPHYDEIKFEKLNAIISRCLKSYDVNMENSKNGNIENEENGKRVGNHLLQIKYQNNLLHSCILWFKCKCESFRLKTVDRSQAQLNELLKEYYNDEPQNKERLKFIYDIYYPTTWEMKKDVGNIMIKTGSVVSAFNIFKDLKLWEEAIECLIEADRKAEAKELLDTLLEKKKSPSLVCLYGLVNRESCLKYFIQAWDLSNYKYSKAARLIGKHYYNKEMYSECCKYLEKALEISPLLPDIWFILGCAYMKIDKFDQAIKAFTRMISMTNENTAMAYGNLAYLYMKNNGYKAAKICINQAVKINNNEWKYWDTYLKLSIVQNDVDSFCLALNTLCQLNQVKQIQPWVFDYISDLIVKDKPTIIPNKTGLSYLNKIIKTMNIISVHISEYDSFWNAYSFFLFVKGEFEDSFEAKIKEIRSIESMIQKCNVINKIEVLVSKQVNAIKFIYHLMKTHYTEDNKKGTVIYQLKNIIESILRKEKYMNHKDISELSEIMEDLK</sequence>
<dbReference type="InterPro" id="IPR019734">
    <property type="entry name" value="TPR_rpt"/>
</dbReference>
<proteinExistence type="predicted"/>
<dbReference type="Proteomes" id="UP000507536">
    <property type="component" value="Chromosome 14"/>
</dbReference>
<evidence type="ECO:0000313" key="5">
    <source>
        <dbReference type="Proteomes" id="UP000507536"/>
    </source>
</evidence>
<reference evidence="4 5" key="1">
    <citation type="submission" date="2016-08" db="EMBL/GenBank/DDBJ databases">
        <authorList>
            <consortium name="Pathogen Informatics"/>
        </authorList>
    </citation>
    <scope>NUCLEOTIDE SEQUENCE [LARGE SCALE GENOMIC DNA]</scope>
    <source>
        <strain evidence="4 5">DS</strain>
    </source>
</reference>
<dbReference type="SUPFAM" id="SSF48452">
    <property type="entry name" value="TPR-like"/>
    <property type="match status" value="1"/>
</dbReference>
<organism evidence="4 5">
    <name type="scientific">Plasmodium chabaudi adami</name>
    <dbReference type="NCBI Taxonomy" id="5826"/>
    <lineage>
        <taxon>Eukaryota</taxon>
        <taxon>Sar</taxon>
        <taxon>Alveolata</taxon>
        <taxon>Apicomplexa</taxon>
        <taxon>Aconoidasida</taxon>
        <taxon>Haemosporida</taxon>
        <taxon>Plasmodiidae</taxon>
        <taxon>Plasmodium</taxon>
        <taxon>Plasmodium (Vinckeia)</taxon>
    </lineage>
</organism>
<keyword evidence="1" id="KW-0677">Repeat</keyword>
<dbReference type="EMBL" id="LT608194">
    <property type="protein sequence ID" value="SCM24500.1"/>
    <property type="molecule type" value="Genomic_DNA"/>
</dbReference>
<dbReference type="SMART" id="SM00028">
    <property type="entry name" value="TPR"/>
    <property type="match status" value="3"/>
</dbReference>
<evidence type="ECO:0000256" key="3">
    <source>
        <dbReference type="PROSITE-ProRule" id="PRU00339"/>
    </source>
</evidence>
<dbReference type="InterPro" id="IPR044244">
    <property type="entry name" value="TTC27/Emw1"/>
</dbReference>
<evidence type="ECO:0000256" key="2">
    <source>
        <dbReference type="ARBA" id="ARBA00022803"/>
    </source>
</evidence>
<feature type="repeat" description="TPR" evidence="3">
    <location>
        <begin position="856"/>
        <end position="889"/>
    </location>
</feature>
<dbReference type="Pfam" id="PF13181">
    <property type="entry name" value="TPR_8"/>
    <property type="match status" value="2"/>
</dbReference>
<evidence type="ECO:0000256" key="1">
    <source>
        <dbReference type="ARBA" id="ARBA00022737"/>
    </source>
</evidence>
<keyword evidence="2 3" id="KW-0802">TPR repeat</keyword>
<protein>
    <submittedName>
        <fullName evidence="4">Uncharacterized protein</fullName>
    </submittedName>
</protein>
<evidence type="ECO:0000313" key="4">
    <source>
        <dbReference type="EMBL" id="SCM24500.1"/>
    </source>
</evidence>
<dbReference type="PROSITE" id="PS50005">
    <property type="entry name" value="TPR"/>
    <property type="match status" value="1"/>
</dbReference>
<dbReference type="PANTHER" id="PTHR16193:SF0">
    <property type="entry name" value="TETRATRICOPEPTIDE REPEAT PROTEIN 27"/>
    <property type="match status" value="1"/>
</dbReference>
<dbReference type="AlphaFoldDB" id="A0A1C6YM81"/>
<accession>A0A1C6YM81</accession>